<keyword evidence="9 10" id="KW-0472">Membrane</keyword>
<feature type="transmembrane region" description="Helical" evidence="10">
    <location>
        <begin position="510"/>
        <end position="529"/>
    </location>
</feature>
<accession>A0A0K0F2U8</accession>
<evidence type="ECO:0000256" key="10">
    <source>
        <dbReference type="RuleBase" id="RU365011"/>
    </source>
</evidence>
<dbReference type="GO" id="GO:0050185">
    <property type="term" value="F:phosphatidylinositol deacylase activity"/>
    <property type="evidence" value="ECO:0007669"/>
    <property type="project" value="TreeGrafter"/>
</dbReference>
<keyword evidence="12" id="KW-1185">Reference proteome</keyword>
<keyword evidence="6 10" id="KW-0256">Endoplasmic reticulum</keyword>
<evidence type="ECO:0000256" key="3">
    <source>
        <dbReference type="ARBA" id="ARBA00022448"/>
    </source>
</evidence>
<dbReference type="InterPro" id="IPR029058">
    <property type="entry name" value="AB_hydrolase_fold"/>
</dbReference>
<dbReference type="Proteomes" id="UP000035680">
    <property type="component" value="Unassembled WGS sequence"/>
</dbReference>
<name>A0A0K0F2U8_STRVS</name>
<sequence>MLTRLSTKDFLRILYFIVGVWIVFDIRNCRSYFKHSCDMTVMYRMPQLRTIHEDNGTNYLMYIYGEGQYFRRVANTNKFEGIPVIYVPGNRAPADMARSIGSILQNKTEMRNVPYHFNVFAAHLNEEPSTFDVKTLKKHASYLIRGLKYIDKLYSKRSHKFVIVGHSISGIAIKIALSQSKWLRDNTAFVMTLGTAFKEHQFKITGDFIDLWREMHTMVEVPIISFHGGLMDENAEESFTSNEGEYSYSSQGIDRVWTMSDHNCLVWCNQLQRSISRLLFEYAEDKLDKFSRRNIDKVLDKIFNSTTFTYPVIEKNSINDRLVKIDMKETSNGLLLYVIRKSNKGIAPLYETHYSSQLIPKKDLFYDYDMRYTYSLEYISNQSQYYIDKDATLSIVPENEISILESSIVTRTVKFPEKENIKVFTIPFVSPNIVYRVMIKNKQSSPPKMYFKSNLNEAFSQNGILIFNYFNEEDNKDGKLFIMPQPGVFKDDKMIEVNTNIEIGLTVIRVIKLNITNVPFILSFISLLFSFKSSDLGKFLAFNFVIFYITGSFITTFIMVFLAFIIMFFIELFLMIITIIGKVFRIRKISISGYRWFCRNIILSKFLTIISCSLLFYQPAYLLFSMISFLLSPSLLLFITSLILHIPTYFVFYELPHTNFGFWHFGLYEWSAIMIFLLRYNLKDSDMVISNNPWVSVVPYFFLLTLGSTYLDVWEYVIFTQTISILLLKMVKGN</sequence>
<dbReference type="GO" id="GO:0006888">
    <property type="term" value="P:endoplasmic reticulum to Golgi vesicle-mediated transport"/>
    <property type="evidence" value="ECO:0007669"/>
    <property type="project" value="TreeGrafter"/>
</dbReference>
<dbReference type="AlphaFoldDB" id="A0A0K0F2U8"/>
<dbReference type="Gene3D" id="3.40.50.1820">
    <property type="entry name" value="alpha/beta hydrolase"/>
    <property type="match status" value="1"/>
</dbReference>
<dbReference type="EC" id="3.1.-.-" evidence="10"/>
<dbReference type="WBParaSite" id="SVE_0312800.1">
    <property type="protein sequence ID" value="SVE_0312800.1"/>
    <property type="gene ID" value="SVE_0312800"/>
</dbReference>
<proteinExistence type="inferred from homology"/>
<keyword evidence="3 10" id="KW-0813">Transport</keyword>
<evidence type="ECO:0000256" key="8">
    <source>
        <dbReference type="ARBA" id="ARBA00022989"/>
    </source>
</evidence>
<evidence type="ECO:0000256" key="7">
    <source>
        <dbReference type="ARBA" id="ARBA00022927"/>
    </source>
</evidence>
<dbReference type="GO" id="GO:0006505">
    <property type="term" value="P:GPI anchor metabolic process"/>
    <property type="evidence" value="ECO:0007669"/>
    <property type="project" value="TreeGrafter"/>
</dbReference>
<dbReference type="Pfam" id="PF07819">
    <property type="entry name" value="PGAP1"/>
    <property type="match status" value="1"/>
</dbReference>
<feature type="transmembrane region" description="Helical" evidence="10">
    <location>
        <begin position="596"/>
        <end position="617"/>
    </location>
</feature>
<feature type="transmembrane region" description="Helical" evidence="10">
    <location>
        <begin position="700"/>
        <end position="728"/>
    </location>
</feature>
<evidence type="ECO:0000256" key="1">
    <source>
        <dbReference type="ARBA" id="ARBA00004477"/>
    </source>
</evidence>
<comment type="subcellular location">
    <subcellularLocation>
        <location evidence="1">Endoplasmic reticulum membrane</location>
        <topology evidence="1">Multi-pass membrane protein</topology>
    </subcellularLocation>
</comment>
<feature type="transmembrane region" description="Helical" evidence="10">
    <location>
        <begin position="623"/>
        <end position="653"/>
    </location>
</feature>
<evidence type="ECO:0000313" key="13">
    <source>
        <dbReference type="WBParaSite" id="SVE_0312800.1"/>
    </source>
</evidence>
<organism evidence="12 13">
    <name type="scientific">Strongyloides venezuelensis</name>
    <name type="common">Threadworm</name>
    <dbReference type="NCBI Taxonomy" id="75913"/>
    <lineage>
        <taxon>Eukaryota</taxon>
        <taxon>Metazoa</taxon>
        <taxon>Ecdysozoa</taxon>
        <taxon>Nematoda</taxon>
        <taxon>Chromadorea</taxon>
        <taxon>Rhabditida</taxon>
        <taxon>Tylenchina</taxon>
        <taxon>Panagrolaimomorpha</taxon>
        <taxon>Strongyloidoidea</taxon>
        <taxon>Strongyloididae</taxon>
        <taxon>Strongyloides</taxon>
    </lineage>
</organism>
<dbReference type="InterPro" id="IPR012908">
    <property type="entry name" value="PGAP1-ab_dom-like"/>
</dbReference>
<keyword evidence="5 10" id="KW-0378">Hydrolase</keyword>
<protein>
    <recommendedName>
        <fullName evidence="10">GPI inositol-deacylase</fullName>
        <ecNumber evidence="10">3.1.-.-</ecNumber>
    </recommendedName>
</protein>
<feature type="transmembrane region" description="Helical" evidence="10">
    <location>
        <begin position="560"/>
        <end position="584"/>
    </location>
</feature>
<keyword evidence="8 10" id="KW-1133">Transmembrane helix</keyword>
<dbReference type="GO" id="GO:0005789">
    <property type="term" value="C:endoplasmic reticulum membrane"/>
    <property type="evidence" value="ECO:0007669"/>
    <property type="project" value="UniProtKB-SubCell"/>
</dbReference>
<reference evidence="12" key="1">
    <citation type="submission" date="2014-07" db="EMBL/GenBank/DDBJ databases">
        <authorList>
            <person name="Martin A.A"/>
            <person name="De Silva N."/>
        </authorList>
    </citation>
    <scope>NUCLEOTIDE SEQUENCE</scope>
</reference>
<keyword evidence="4 10" id="KW-0812">Transmembrane</keyword>
<dbReference type="PANTHER" id="PTHR15495">
    <property type="entry name" value="NEGATIVE REGULATOR OF VESICLE FORMATION-RELATED"/>
    <property type="match status" value="1"/>
</dbReference>
<comment type="function">
    <text evidence="10">Involved in inositol deacylation of GPI-anchored proteins which plays important roles in the quality control and ER-associated degradation of GPI-anchored proteins.</text>
</comment>
<evidence type="ECO:0000259" key="11">
    <source>
        <dbReference type="Pfam" id="PF07819"/>
    </source>
</evidence>
<dbReference type="STRING" id="75913.A0A0K0F2U8"/>
<dbReference type="InterPro" id="IPR039529">
    <property type="entry name" value="PGAP1/BST1"/>
</dbReference>
<comment type="similarity">
    <text evidence="2 10">Belongs to the GPI inositol-deacylase family.</text>
</comment>
<keyword evidence="7 10" id="KW-0653">Protein transport</keyword>
<evidence type="ECO:0000256" key="4">
    <source>
        <dbReference type="ARBA" id="ARBA00022692"/>
    </source>
</evidence>
<dbReference type="GO" id="GO:0015031">
    <property type="term" value="P:protein transport"/>
    <property type="evidence" value="ECO:0007669"/>
    <property type="project" value="UniProtKB-KW"/>
</dbReference>
<dbReference type="PANTHER" id="PTHR15495:SF7">
    <property type="entry name" value="GPI INOSITOL-DEACYLASE"/>
    <property type="match status" value="1"/>
</dbReference>
<evidence type="ECO:0000256" key="2">
    <source>
        <dbReference type="ARBA" id="ARBA00006931"/>
    </source>
</evidence>
<evidence type="ECO:0000256" key="6">
    <source>
        <dbReference type="ARBA" id="ARBA00022824"/>
    </source>
</evidence>
<feature type="transmembrane region" description="Helical" evidence="10">
    <location>
        <begin position="536"/>
        <end position="554"/>
    </location>
</feature>
<evidence type="ECO:0000313" key="12">
    <source>
        <dbReference type="Proteomes" id="UP000035680"/>
    </source>
</evidence>
<evidence type="ECO:0000256" key="9">
    <source>
        <dbReference type="ARBA" id="ARBA00023136"/>
    </source>
</evidence>
<reference evidence="13" key="2">
    <citation type="submission" date="2015-08" db="UniProtKB">
        <authorList>
            <consortium name="WormBaseParasite"/>
        </authorList>
    </citation>
    <scope>IDENTIFICATION</scope>
</reference>
<evidence type="ECO:0000256" key="5">
    <source>
        <dbReference type="ARBA" id="ARBA00022801"/>
    </source>
</evidence>
<feature type="domain" description="GPI inositol-deacylase PGAP1-like alpha/beta" evidence="11">
    <location>
        <begin position="79"/>
        <end position="282"/>
    </location>
</feature>
<feature type="transmembrane region" description="Helical" evidence="10">
    <location>
        <begin position="660"/>
        <end position="680"/>
    </location>
</feature>